<evidence type="ECO:0000313" key="16">
    <source>
        <dbReference type="RefSeq" id="XP_011378652.1"/>
    </source>
</evidence>
<evidence type="ECO:0000256" key="12">
    <source>
        <dbReference type="RuleBase" id="RU363115"/>
    </source>
</evidence>
<reference evidence="16" key="1">
    <citation type="submission" date="2025-08" db="UniProtKB">
        <authorList>
            <consortium name="RefSeq"/>
        </authorList>
    </citation>
    <scope>IDENTIFICATION</scope>
    <source>
        <tissue evidence="16">Kidney</tissue>
    </source>
</reference>
<evidence type="ECO:0000256" key="3">
    <source>
        <dbReference type="ARBA" id="ARBA00022448"/>
    </source>
</evidence>
<dbReference type="GeneID" id="105305657"/>
<keyword evidence="8 12" id="KW-0653">Protein transport</keyword>
<evidence type="ECO:0000256" key="10">
    <source>
        <dbReference type="ARBA" id="ARBA00029289"/>
    </source>
</evidence>
<keyword evidence="4 12" id="KW-0963">Cytoplasm</keyword>
<evidence type="ECO:0000256" key="2">
    <source>
        <dbReference type="ARBA" id="ARBA00010958"/>
    </source>
</evidence>
<dbReference type="GO" id="GO:0000423">
    <property type="term" value="P:mitophagy"/>
    <property type="evidence" value="ECO:0007669"/>
    <property type="project" value="TreeGrafter"/>
</dbReference>
<evidence type="ECO:0000313" key="15">
    <source>
        <dbReference type="Proteomes" id="UP000515202"/>
    </source>
</evidence>
<dbReference type="KEGG" id="pvp:105305657"/>
<dbReference type="SUPFAM" id="SSF54001">
    <property type="entry name" value="Cysteine proteinases"/>
    <property type="match status" value="1"/>
</dbReference>
<keyword evidence="7" id="KW-0788">Thiol protease</keyword>
<keyword evidence="5 12" id="KW-0645">Protease</keyword>
<gene>
    <name evidence="16" type="primary">ATG4D</name>
</gene>
<dbReference type="GO" id="GO:0015031">
    <property type="term" value="P:protein transport"/>
    <property type="evidence" value="ECO:0007669"/>
    <property type="project" value="UniProtKB-KW"/>
</dbReference>
<evidence type="ECO:0000256" key="13">
    <source>
        <dbReference type="SAM" id="MobiDB-lite"/>
    </source>
</evidence>
<evidence type="ECO:0000256" key="7">
    <source>
        <dbReference type="ARBA" id="ARBA00022807"/>
    </source>
</evidence>
<dbReference type="GO" id="GO:0035973">
    <property type="term" value="P:aggrephagy"/>
    <property type="evidence" value="ECO:0007669"/>
    <property type="project" value="TreeGrafter"/>
</dbReference>
<dbReference type="GO" id="GO:0034727">
    <property type="term" value="P:piecemeal microautophagy of the nucleus"/>
    <property type="evidence" value="ECO:0007669"/>
    <property type="project" value="TreeGrafter"/>
</dbReference>
<comment type="catalytic activity">
    <reaction evidence="11">
        <text>[protein]-C-terminal L-amino acid-glycyl-phosphatidylethanolamide + H2O = [protein]-C-terminal L-amino acid-glycine + a 1,2-diacyl-sn-glycero-3-phosphoethanolamine</text>
        <dbReference type="Rhea" id="RHEA:67548"/>
        <dbReference type="Rhea" id="RHEA-COMP:17323"/>
        <dbReference type="Rhea" id="RHEA-COMP:17324"/>
        <dbReference type="ChEBI" id="CHEBI:15377"/>
        <dbReference type="ChEBI" id="CHEBI:64612"/>
        <dbReference type="ChEBI" id="CHEBI:172940"/>
        <dbReference type="ChEBI" id="CHEBI:172941"/>
    </reaction>
    <physiologicalReaction direction="left-to-right" evidence="11">
        <dbReference type="Rhea" id="RHEA:67549"/>
    </physiologicalReaction>
</comment>
<dbReference type="PANTHER" id="PTHR22624:SF36">
    <property type="entry name" value="CYSTEINE PROTEASE ATG4D"/>
    <property type="match status" value="1"/>
</dbReference>
<evidence type="ECO:0000256" key="4">
    <source>
        <dbReference type="ARBA" id="ARBA00022490"/>
    </source>
</evidence>
<feature type="compositionally biased region" description="Basic and acidic residues" evidence="13">
    <location>
        <begin position="15"/>
        <end position="26"/>
    </location>
</feature>
<name>A0A6P3RRZ9_PTEVA</name>
<evidence type="ECO:0000259" key="14">
    <source>
        <dbReference type="Pfam" id="PF03416"/>
    </source>
</evidence>
<keyword evidence="9 12" id="KW-0072">Autophagy</keyword>
<feature type="domain" description="Peptidase C54 catalytic" evidence="14">
    <location>
        <begin position="303"/>
        <end position="365"/>
    </location>
</feature>
<comment type="subcellular location">
    <subcellularLocation>
        <location evidence="1 12">Cytoplasm</location>
    </subcellularLocation>
</comment>
<evidence type="ECO:0000256" key="9">
    <source>
        <dbReference type="ARBA" id="ARBA00023006"/>
    </source>
</evidence>
<dbReference type="OrthoDB" id="2960936at2759"/>
<accession>A0A6P3RRZ9</accession>
<dbReference type="EC" id="3.4.22.-" evidence="12"/>
<dbReference type="GO" id="GO:0004197">
    <property type="term" value="F:cysteine-type endopeptidase activity"/>
    <property type="evidence" value="ECO:0007669"/>
    <property type="project" value="TreeGrafter"/>
</dbReference>
<dbReference type="InterPro" id="IPR005078">
    <property type="entry name" value="Peptidase_C54"/>
</dbReference>
<keyword evidence="3" id="KW-0813">Transport</keyword>
<evidence type="ECO:0000256" key="1">
    <source>
        <dbReference type="ARBA" id="ARBA00004496"/>
    </source>
</evidence>
<dbReference type="GO" id="GO:0005737">
    <property type="term" value="C:cytoplasm"/>
    <property type="evidence" value="ECO:0007669"/>
    <property type="project" value="UniProtKB-SubCell"/>
</dbReference>
<comment type="similarity">
    <text evidence="2 12">Belongs to the peptidase C54 family.</text>
</comment>
<evidence type="ECO:0000256" key="11">
    <source>
        <dbReference type="ARBA" id="ARBA00029362"/>
    </source>
</evidence>
<dbReference type="InterPro" id="IPR046792">
    <property type="entry name" value="Peptidase_C54_cat"/>
</dbReference>
<dbReference type="RefSeq" id="XP_011378652.1">
    <property type="nucleotide sequence ID" value="XM_011380350.2"/>
</dbReference>
<proteinExistence type="inferred from homology"/>
<evidence type="ECO:0000256" key="6">
    <source>
        <dbReference type="ARBA" id="ARBA00022801"/>
    </source>
</evidence>
<comment type="catalytic activity">
    <reaction evidence="10">
        <text>[protein]-C-terminal L-amino acid-glycyl-phosphatidylserine + H2O = [protein]-C-terminal L-amino acid-glycine + a 1,2-diacyl-sn-glycero-3-phospho-L-serine</text>
        <dbReference type="Rhea" id="RHEA:67576"/>
        <dbReference type="Rhea" id="RHEA-COMP:17324"/>
        <dbReference type="Rhea" id="RHEA-COMP:17326"/>
        <dbReference type="ChEBI" id="CHEBI:15377"/>
        <dbReference type="ChEBI" id="CHEBI:57262"/>
        <dbReference type="ChEBI" id="CHEBI:172940"/>
        <dbReference type="ChEBI" id="CHEBI:172942"/>
    </reaction>
    <physiologicalReaction direction="left-to-right" evidence="10">
        <dbReference type="Rhea" id="RHEA:67577"/>
    </physiologicalReaction>
</comment>
<dbReference type="CTD" id="84971"/>
<evidence type="ECO:0000256" key="5">
    <source>
        <dbReference type="ARBA" id="ARBA00022670"/>
    </source>
</evidence>
<dbReference type="GO" id="GO:0019786">
    <property type="term" value="F:protein-phosphatidylethanolamide deconjugating activity"/>
    <property type="evidence" value="ECO:0007669"/>
    <property type="project" value="InterPro"/>
</dbReference>
<sequence length="429" mass="47834">MNSVSPAAAQYRSASPEDARRPEGRRPRGPRVPDPNGLGPSGASGPVLGSSGIAPGEPDEVDKFKAKFLTAWNNVKYGWAVKSRTSFSKLSSVHLCGRRYRFETEGDIQRFQRDFVSRLWLTYRRDFPPLAGGYLTSDCGWGCMLRSGQMMLAQGLLLHFLPRDWMWVKGVGLDPPEPSRLASPYWHHGPACWIPPRWTQGSPELEQERRHRQIVSWFADHPKAPFGLHQLVELGQSSGKKAGDWYGPSLVAHILRKAVESCSEVTHLVVYVSQDCTGKGLGTKVMGFSPPLLLHPTHASSPADDFLLYLDPHYCQPTVDVSQANFPLESFHCTSPRKMAFTKMDPSCTVGFYAGDRKEFETLCSELTRVLSSSSATERYPMFTLAEGHAQDHNLDNFSSQLSQPAQQLPRAGRLLKAKRPSSEDFVFL</sequence>
<dbReference type="AlphaFoldDB" id="A0A6P3RRZ9"/>
<keyword evidence="15" id="KW-1185">Reference proteome</keyword>
<dbReference type="GO" id="GO:0016485">
    <property type="term" value="P:protein processing"/>
    <property type="evidence" value="ECO:0007669"/>
    <property type="project" value="TreeGrafter"/>
</dbReference>
<evidence type="ECO:0000256" key="8">
    <source>
        <dbReference type="ARBA" id="ARBA00022927"/>
    </source>
</evidence>
<dbReference type="PANTHER" id="PTHR22624">
    <property type="entry name" value="CYSTEINE PROTEASE ATG4"/>
    <property type="match status" value="1"/>
</dbReference>
<protein>
    <recommendedName>
        <fullName evidence="12">Cysteine protease</fullName>
        <ecNumber evidence="12">3.4.22.-</ecNumber>
    </recommendedName>
</protein>
<comment type="function">
    <text evidence="12">Cysteine protease that plays a key role in autophagy by mediating both proteolytic activation and delipidation of ATG8 family proteins.</text>
</comment>
<dbReference type="Pfam" id="PF03416">
    <property type="entry name" value="Peptidase_C54"/>
    <property type="match status" value="2"/>
</dbReference>
<feature type="region of interest" description="Disordered" evidence="13">
    <location>
        <begin position="1"/>
        <end position="56"/>
    </location>
</feature>
<feature type="domain" description="Peptidase C54 catalytic" evidence="14">
    <location>
        <begin position="109"/>
        <end position="278"/>
    </location>
</feature>
<dbReference type="GO" id="GO:0000045">
    <property type="term" value="P:autophagosome assembly"/>
    <property type="evidence" value="ECO:0007669"/>
    <property type="project" value="TreeGrafter"/>
</dbReference>
<keyword evidence="6 12" id="KW-0378">Hydrolase</keyword>
<dbReference type="Proteomes" id="UP000515202">
    <property type="component" value="Unplaced"/>
</dbReference>
<dbReference type="InterPro" id="IPR038765">
    <property type="entry name" value="Papain-like_cys_pep_sf"/>
</dbReference>
<organism evidence="15 16">
    <name type="scientific">Pteropus vampyrus</name>
    <name type="common">Large flying fox</name>
    <dbReference type="NCBI Taxonomy" id="132908"/>
    <lineage>
        <taxon>Eukaryota</taxon>
        <taxon>Metazoa</taxon>
        <taxon>Chordata</taxon>
        <taxon>Craniata</taxon>
        <taxon>Vertebrata</taxon>
        <taxon>Euteleostomi</taxon>
        <taxon>Mammalia</taxon>
        <taxon>Eutheria</taxon>
        <taxon>Laurasiatheria</taxon>
        <taxon>Chiroptera</taxon>
        <taxon>Yinpterochiroptera</taxon>
        <taxon>Pteropodoidea</taxon>
        <taxon>Pteropodidae</taxon>
        <taxon>Pteropodinae</taxon>
        <taxon>Pteropus</taxon>
    </lineage>
</organism>